<organism evidence="4 5">
    <name type="scientific">Seminavis robusta</name>
    <dbReference type="NCBI Taxonomy" id="568900"/>
    <lineage>
        <taxon>Eukaryota</taxon>
        <taxon>Sar</taxon>
        <taxon>Stramenopiles</taxon>
        <taxon>Ochrophyta</taxon>
        <taxon>Bacillariophyta</taxon>
        <taxon>Bacillariophyceae</taxon>
        <taxon>Bacillariophycidae</taxon>
        <taxon>Naviculales</taxon>
        <taxon>Naviculaceae</taxon>
        <taxon>Seminavis</taxon>
    </lineage>
</organism>
<gene>
    <name evidence="4" type="ORF">SEMRO_788_G202600.2</name>
</gene>
<protein>
    <recommendedName>
        <fullName evidence="3">C2H2-type domain-containing protein</fullName>
    </recommendedName>
</protein>
<dbReference type="PROSITE" id="PS50157">
    <property type="entry name" value="ZINC_FINGER_C2H2_2"/>
    <property type="match status" value="1"/>
</dbReference>
<evidence type="ECO:0000313" key="5">
    <source>
        <dbReference type="Proteomes" id="UP001153069"/>
    </source>
</evidence>
<feature type="domain" description="C2H2-type" evidence="3">
    <location>
        <begin position="327"/>
        <end position="351"/>
    </location>
</feature>
<accession>A0A9N8E857</accession>
<comment type="caution">
    <text evidence="4">The sequence shown here is derived from an EMBL/GenBank/DDBJ whole genome shotgun (WGS) entry which is preliminary data.</text>
</comment>
<dbReference type="InterPro" id="IPR036236">
    <property type="entry name" value="Znf_C2H2_sf"/>
</dbReference>
<dbReference type="Proteomes" id="UP001153069">
    <property type="component" value="Unassembled WGS sequence"/>
</dbReference>
<dbReference type="EMBL" id="CAICTM010000787">
    <property type="protein sequence ID" value="CAB9516517.1"/>
    <property type="molecule type" value="Genomic_DNA"/>
</dbReference>
<reference evidence="4" key="1">
    <citation type="submission" date="2020-06" db="EMBL/GenBank/DDBJ databases">
        <authorList>
            <consortium name="Plant Systems Biology data submission"/>
        </authorList>
    </citation>
    <scope>NUCLEOTIDE SEQUENCE</scope>
    <source>
        <strain evidence="4">D6</strain>
    </source>
</reference>
<name>A0A9N8E857_9STRA</name>
<evidence type="ECO:0000256" key="2">
    <source>
        <dbReference type="SAM" id="MobiDB-lite"/>
    </source>
</evidence>
<dbReference type="InterPro" id="IPR013087">
    <property type="entry name" value="Znf_C2H2_type"/>
</dbReference>
<sequence length="452" mass="51943">MTTTTTDPNKPLLERARTRDSLTLFLYNPIPGFAIVCFDNHPTKTAPRSFHKVMDDLGDRRQNLDMQFLLSPRALDDGDKSELSFGPNDTTYALFRCGPDFRELGRIEARRGYDHSKDLSSFLLRKRGDSNDKESTLAQKLGVERTKARINVYLKYMSKKHETDLGEVNSEGKAYVKSGDHDIAIIASGKGGGMVRLLSYIGKEKHGGDAELLQEVLQWNFGESFVGEYNIGVDASTTRFTLECFLHNIEENGWNEVNFNNMVCAFGGSCKTIDEKIREFKKKQEEKKLPKEERELPSEELREKRLSKYGLEKEENLTGSDKEKGRYNCWCCRKCFKTEAQLKNHMHSKKHKQSWRKCKSAYRQQEELEHTLVGPEVLTPAKAMLPTSAEDEKRIKIASLTAERREMYRHKKILRELISQDKQERKTNGGKLKPKLGVDGYRPTGTFYDTDR</sequence>
<keyword evidence="5" id="KW-1185">Reference proteome</keyword>
<evidence type="ECO:0000259" key="3">
    <source>
        <dbReference type="PROSITE" id="PS50157"/>
    </source>
</evidence>
<feature type="region of interest" description="Disordered" evidence="2">
    <location>
        <begin position="419"/>
        <end position="452"/>
    </location>
</feature>
<dbReference type="AlphaFoldDB" id="A0A9N8E857"/>
<dbReference type="Gene3D" id="3.30.160.60">
    <property type="entry name" value="Classic Zinc Finger"/>
    <property type="match status" value="1"/>
</dbReference>
<keyword evidence="1" id="KW-0862">Zinc</keyword>
<keyword evidence="1" id="KW-0479">Metal-binding</keyword>
<dbReference type="GO" id="GO:0008270">
    <property type="term" value="F:zinc ion binding"/>
    <property type="evidence" value="ECO:0007669"/>
    <property type="project" value="UniProtKB-KW"/>
</dbReference>
<evidence type="ECO:0000256" key="1">
    <source>
        <dbReference type="PROSITE-ProRule" id="PRU00042"/>
    </source>
</evidence>
<dbReference type="PROSITE" id="PS00028">
    <property type="entry name" value="ZINC_FINGER_C2H2_1"/>
    <property type="match status" value="1"/>
</dbReference>
<proteinExistence type="predicted"/>
<keyword evidence="1" id="KW-0863">Zinc-finger</keyword>
<evidence type="ECO:0000313" key="4">
    <source>
        <dbReference type="EMBL" id="CAB9516517.1"/>
    </source>
</evidence>
<dbReference type="SUPFAM" id="SSF57667">
    <property type="entry name" value="beta-beta-alpha zinc fingers"/>
    <property type="match status" value="1"/>
</dbReference>